<reference evidence="7" key="1">
    <citation type="submission" date="2021-02" db="EMBL/GenBank/DDBJ databases">
        <authorList>
            <person name="Steward A R."/>
        </authorList>
    </citation>
    <scope>NUCLEOTIDE SEQUENCE</scope>
</reference>
<dbReference type="Proteomes" id="UP000663880">
    <property type="component" value="Unassembled WGS sequence"/>
</dbReference>
<keyword evidence="4 5" id="KW-0472">Membrane</keyword>
<feature type="transmembrane region" description="Helical" evidence="5">
    <location>
        <begin position="85"/>
        <end position="105"/>
    </location>
</feature>
<feature type="transmembrane region" description="Helical" evidence="5">
    <location>
        <begin position="12"/>
        <end position="36"/>
    </location>
</feature>
<dbReference type="InterPro" id="IPR020846">
    <property type="entry name" value="MFS_dom"/>
</dbReference>
<dbReference type="EMBL" id="CAJOBZ010000012">
    <property type="protein sequence ID" value="CAF4838680.1"/>
    <property type="molecule type" value="Genomic_DNA"/>
</dbReference>
<dbReference type="InterPro" id="IPR005828">
    <property type="entry name" value="MFS_sugar_transport-like"/>
</dbReference>
<comment type="caution">
    <text evidence="7">The sequence shown here is derived from an EMBL/GenBank/DDBJ whole genome shotgun (WGS) entry which is preliminary data.</text>
</comment>
<feature type="transmembrane region" description="Helical" evidence="5">
    <location>
        <begin position="111"/>
        <end position="131"/>
    </location>
</feature>
<sequence>MFHNVLRYRNQILITICGYVGHLLCGYGISWTAPIIPKLENPDESPLSRPLSDIEMSLLASVLYIAGLPAVLSMSWFSNFKGRKASYVLSAIFYIIGFAMLGSATNFTMMFIARIINTFGFSIANMINTIYIGEIASSNIRGIFLTGLGVIQTLGSLILFSVGPFVSYSMVSYIGVAISIVYFLAVLCIPESPVYLALKDINNCSMCLVRNERISVLNYLSGMLVVVFFSTSIFKMADSSVPPSLATIIIGCTQLVGSIIAPFCVEISGRRILLLVSTGVCCVSMIVFGCHFFLIHINSPLVEHIKWLPLASLVVFFMSNNMGFGVIPSTLTGELFNSNVRSKGTASVFVVSWISGFIITTIFNTLISSIGAYAVFWFFSFTCGLAFLFTLFFIPETKGKSLIEIQEMLSK</sequence>
<keyword evidence="3 5" id="KW-1133">Transmembrane helix</keyword>
<evidence type="ECO:0000256" key="3">
    <source>
        <dbReference type="ARBA" id="ARBA00022989"/>
    </source>
</evidence>
<dbReference type="PROSITE" id="PS50850">
    <property type="entry name" value="MFS"/>
    <property type="match status" value="1"/>
</dbReference>
<dbReference type="PANTHER" id="PTHR48021">
    <property type="match status" value="1"/>
</dbReference>
<feature type="transmembrane region" description="Helical" evidence="5">
    <location>
        <begin position="246"/>
        <end position="265"/>
    </location>
</feature>
<evidence type="ECO:0000256" key="1">
    <source>
        <dbReference type="ARBA" id="ARBA00004141"/>
    </source>
</evidence>
<evidence type="ECO:0000256" key="2">
    <source>
        <dbReference type="ARBA" id="ARBA00022692"/>
    </source>
</evidence>
<dbReference type="GO" id="GO:0022857">
    <property type="term" value="F:transmembrane transporter activity"/>
    <property type="evidence" value="ECO:0007669"/>
    <property type="project" value="InterPro"/>
</dbReference>
<feature type="transmembrane region" description="Helical" evidence="5">
    <location>
        <begin position="216"/>
        <end position="234"/>
    </location>
</feature>
<evidence type="ECO:0000256" key="4">
    <source>
        <dbReference type="ARBA" id="ARBA00023136"/>
    </source>
</evidence>
<dbReference type="InterPro" id="IPR050549">
    <property type="entry name" value="MFS_Trehalose_Transporter"/>
</dbReference>
<evidence type="ECO:0000259" key="6">
    <source>
        <dbReference type="PROSITE" id="PS50850"/>
    </source>
</evidence>
<proteinExistence type="predicted"/>
<accession>A0A821RC08</accession>
<dbReference type="OrthoDB" id="6339427at2759"/>
<feature type="domain" description="Major facilitator superfamily (MFS) profile" evidence="6">
    <location>
        <begin position="14"/>
        <end position="398"/>
    </location>
</feature>
<feature type="transmembrane region" description="Helical" evidence="5">
    <location>
        <begin position="373"/>
        <end position="394"/>
    </location>
</feature>
<name>A0A821RC08_9NEOP</name>
<evidence type="ECO:0000313" key="8">
    <source>
        <dbReference type="Proteomes" id="UP000663880"/>
    </source>
</evidence>
<organism evidence="7 8">
    <name type="scientific">Pieris macdunnoughi</name>
    <dbReference type="NCBI Taxonomy" id="345717"/>
    <lineage>
        <taxon>Eukaryota</taxon>
        <taxon>Metazoa</taxon>
        <taxon>Ecdysozoa</taxon>
        <taxon>Arthropoda</taxon>
        <taxon>Hexapoda</taxon>
        <taxon>Insecta</taxon>
        <taxon>Pterygota</taxon>
        <taxon>Neoptera</taxon>
        <taxon>Endopterygota</taxon>
        <taxon>Lepidoptera</taxon>
        <taxon>Glossata</taxon>
        <taxon>Ditrysia</taxon>
        <taxon>Papilionoidea</taxon>
        <taxon>Pieridae</taxon>
        <taxon>Pierinae</taxon>
        <taxon>Pieris</taxon>
    </lineage>
</organism>
<protein>
    <recommendedName>
        <fullName evidence="6">Major facilitator superfamily (MFS) profile domain-containing protein</fullName>
    </recommendedName>
</protein>
<feature type="transmembrane region" description="Helical" evidence="5">
    <location>
        <begin position="348"/>
        <end position="367"/>
    </location>
</feature>
<keyword evidence="8" id="KW-1185">Reference proteome</keyword>
<feature type="transmembrane region" description="Helical" evidence="5">
    <location>
        <begin position="56"/>
        <end position="78"/>
    </location>
</feature>
<comment type="subcellular location">
    <subcellularLocation>
        <location evidence="1">Membrane</location>
        <topology evidence="1">Multi-pass membrane protein</topology>
    </subcellularLocation>
</comment>
<dbReference type="InterPro" id="IPR036259">
    <property type="entry name" value="MFS_trans_sf"/>
</dbReference>
<dbReference type="PANTHER" id="PTHR48021:SF1">
    <property type="entry name" value="GH07001P-RELATED"/>
    <property type="match status" value="1"/>
</dbReference>
<feature type="transmembrane region" description="Helical" evidence="5">
    <location>
        <begin position="307"/>
        <end position="327"/>
    </location>
</feature>
<dbReference type="AlphaFoldDB" id="A0A821RC08"/>
<dbReference type="Pfam" id="PF00083">
    <property type="entry name" value="Sugar_tr"/>
    <property type="match status" value="2"/>
</dbReference>
<evidence type="ECO:0000256" key="5">
    <source>
        <dbReference type="SAM" id="Phobius"/>
    </source>
</evidence>
<gene>
    <name evidence="7" type="ORF">PMACD_LOCUS5940</name>
</gene>
<keyword evidence="2 5" id="KW-0812">Transmembrane</keyword>
<feature type="transmembrane region" description="Helical" evidence="5">
    <location>
        <begin position="143"/>
        <end position="166"/>
    </location>
</feature>
<dbReference type="Gene3D" id="1.20.1250.20">
    <property type="entry name" value="MFS general substrate transporter like domains"/>
    <property type="match status" value="2"/>
</dbReference>
<feature type="transmembrane region" description="Helical" evidence="5">
    <location>
        <begin position="272"/>
        <end position="295"/>
    </location>
</feature>
<evidence type="ECO:0000313" key="7">
    <source>
        <dbReference type="EMBL" id="CAF4838680.1"/>
    </source>
</evidence>
<dbReference type="GO" id="GO:0016020">
    <property type="term" value="C:membrane"/>
    <property type="evidence" value="ECO:0007669"/>
    <property type="project" value="UniProtKB-SubCell"/>
</dbReference>
<feature type="transmembrane region" description="Helical" evidence="5">
    <location>
        <begin position="172"/>
        <end position="196"/>
    </location>
</feature>
<dbReference type="SUPFAM" id="SSF103473">
    <property type="entry name" value="MFS general substrate transporter"/>
    <property type="match status" value="1"/>
</dbReference>